<evidence type="ECO:0008006" key="4">
    <source>
        <dbReference type="Google" id="ProtNLM"/>
    </source>
</evidence>
<keyword evidence="1" id="KW-0472">Membrane</keyword>
<keyword evidence="3" id="KW-1185">Reference proteome</keyword>
<dbReference type="EMBL" id="FOPW01000003">
    <property type="protein sequence ID" value="SFH30971.1"/>
    <property type="molecule type" value="Genomic_DNA"/>
</dbReference>
<dbReference type="RefSeq" id="WP_158251657.1">
    <property type="nucleotide sequence ID" value="NZ_BKAC01000001.1"/>
</dbReference>
<sequence length="56" mass="6540">MMNNMAYWGYLSLLIYPALIALGFWAAYFVIRNAIRSGLRQHQEWLDARAQKPPVL</sequence>
<reference evidence="2 3" key="1">
    <citation type="submission" date="2016-10" db="EMBL/GenBank/DDBJ databases">
        <authorList>
            <person name="Varghese N."/>
            <person name="Submissions S."/>
        </authorList>
    </citation>
    <scope>NUCLEOTIDE SEQUENCE [LARGE SCALE GENOMIC DNA]</scope>
    <source>
        <strain evidence="2 3">GMCC 1.11211</strain>
    </source>
</reference>
<organism evidence="2 3">
    <name type="scientific">Cryobacterium levicorallinum</name>
    <dbReference type="NCBI Taxonomy" id="995038"/>
    <lineage>
        <taxon>Bacteria</taxon>
        <taxon>Bacillati</taxon>
        <taxon>Actinomycetota</taxon>
        <taxon>Actinomycetes</taxon>
        <taxon>Micrococcales</taxon>
        <taxon>Microbacteriaceae</taxon>
        <taxon>Cryobacterium</taxon>
    </lineage>
</organism>
<evidence type="ECO:0000313" key="2">
    <source>
        <dbReference type="EMBL" id="SFH30971.1"/>
    </source>
</evidence>
<accession>A0ABY1EAT0</accession>
<comment type="caution">
    <text evidence="2">The sequence shown here is derived from an EMBL/GenBank/DDBJ whole genome shotgun (WGS) entry which is preliminary data.</text>
</comment>
<protein>
    <recommendedName>
        <fullName evidence="4">Heme exporter protein D</fullName>
    </recommendedName>
</protein>
<evidence type="ECO:0000313" key="3">
    <source>
        <dbReference type="Proteomes" id="UP000199681"/>
    </source>
</evidence>
<keyword evidence="1" id="KW-0812">Transmembrane</keyword>
<gene>
    <name evidence="2" type="ORF">SAMN05216274_10351</name>
</gene>
<dbReference type="Proteomes" id="UP000199681">
    <property type="component" value="Unassembled WGS sequence"/>
</dbReference>
<name>A0ABY1EAT0_9MICO</name>
<evidence type="ECO:0000256" key="1">
    <source>
        <dbReference type="SAM" id="Phobius"/>
    </source>
</evidence>
<feature type="transmembrane region" description="Helical" evidence="1">
    <location>
        <begin position="6"/>
        <end position="31"/>
    </location>
</feature>
<keyword evidence="1" id="KW-1133">Transmembrane helix</keyword>
<proteinExistence type="predicted"/>